<dbReference type="OrthoDB" id="446290at2759"/>
<dbReference type="PANTHER" id="PTHR33865">
    <property type="entry name" value="PROTEIN FAM183B"/>
    <property type="match status" value="1"/>
</dbReference>
<sequence length="103" mass="12415">MNNHNILKELYKKEQCHEKLFTAFRPNLKRQPLAGKFYARHETRVGQPDKKLMELIKREKSDGPKEKYLSPQTGNQEYGWNIKPFIPRNKDIFIFPHRMVKLF</sequence>
<keyword evidence="5" id="KW-0966">Cell projection</keyword>
<evidence type="ECO:0008006" key="8">
    <source>
        <dbReference type="Google" id="ProtNLM"/>
    </source>
</evidence>
<dbReference type="InterPro" id="IPR029214">
    <property type="entry name" value="CFAP144"/>
</dbReference>
<dbReference type="EMBL" id="GGMS01014394">
    <property type="protein sequence ID" value="MBY83597.1"/>
    <property type="molecule type" value="Transcribed_RNA"/>
</dbReference>
<evidence type="ECO:0000256" key="6">
    <source>
        <dbReference type="ARBA" id="ARBA00034777"/>
    </source>
</evidence>
<proteinExistence type="inferred from homology"/>
<dbReference type="PANTHER" id="PTHR33865:SF3">
    <property type="entry name" value="PROTEIN FAM183B"/>
    <property type="match status" value="1"/>
</dbReference>
<dbReference type="GO" id="GO:0005856">
    <property type="term" value="C:cytoskeleton"/>
    <property type="evidence" value="ECO:0007669"/>
    <property type="project" value="UniProtKB-SubCell"/>
</dbReference>
<evidence type="ECO:0000256" key="2">
    <source>
        <dbReference type="ARBA" id="ARBA00004245"/>
    </source>
</evidence>
<keyword evidence="4" id="KW-0206">Cytoskeleton</keyword>
<protein>
    <recommendedName>
        <fullName evidence="8">Protein FAM183A</fullName>
    </recommendedName>
</protein>
<keyword evidence="3" id="KW-0963">Cytoplasm</keyword>
<dbReference type="GO" id="GO:0097546">
    <property type="term" value="C:ciliary base"/>
    <property type="evidence" value="ECO:0007669"/>
    <property type="project" value="TreeGrafter"/>
</dbReference>
<gene>
    <name evidence="7" type="ORF">g.131877</name>
</gene>
<reference evidence="7" key="1">
    <citation type="submission" date="2018-04" db="EMBL/GenBank/DDBJ databases">
        <title>Transcriptome assembly of Sipha flava.</title>
        <authorList>
            <person name="Scully E.D."/>
            <person name="Geib S.M."/>
            <person name="Palmer N.A."/>
            <person name="Koch K."/>
            <person name="Bradshaw J."/>
            <person name="Heng-Moss T."/>
            <person name="Sarath G."/>
        </authorList>
    </citation>
    <scope>NUCLEOTIDE SEQUENCE</scope>
</reference>
<evidence type="ECO:0000256" key="4">
    <source>
        <dbReference type="ARBA" id="ARBA00023212"/>
    </source>
</evidence>
<evidence type="ECO:0000256" key="5">
    <source>
        <dbReference type="ARBA" id="ARBA00023273"/>
    </source>
</evidence>
<comment type="subcellular location">
    <subcellularLocation>
        <location evidence="1">Cell projection</location>
        <location evidence="1">Cilium</location>
    </subcellularLocation>
    <subcellularLocation>
        <location evidence="2">Cytoplasm</location>
        <location evidence="2">Cytoskeleton</location>
    </subcellularLocation>
</comment>
<evidence type="ECO:0000256" key="3">
    <source>
        <dbReference type="ARBA" id="ARBA00022490"/>
    </source>
</evidence>
<dbReference type="Pfam" id="PF14886">
    <property type="entry name" value="FAM183"/>
    <property type="match status" value="1"/>
</dbReference>
<name>A0A2S2R0P6_9HEMI</name>
<dbReference type="AlphaFoldDB" id="A0A2S2R0P6"/>
<evidence type="ECO:0000313" key="7">
    <source>
        <dbReference type="EMBL" id="MBY83597.1"/>
    </source>
</evidence>
<organism evidence="7">
    <name type="scientific">Sipha flava</name>
    <name type="common">yellow sugarcane aphid</name>
    <dbReference type="NCBI Taxonomy" id="143950"/>
    <lineage>
        <taxon>Eukaryota</taxon>
        <taxon>Metazoa</taxon>
        <taxon>Ecdysozoa</taxon>
        <taxon>Arthropoda</taxon>
        <taxon>Hexapoda</taxon>
        <taxon>Insecta</taxon>
        <taxon>Pterygota</taxon>
        <taxon>Neoptera</taxon>
        <taxon>Paraneoptera</taxon>
        <taxon>Hemiptera</taxon>
        <taxon>Sternorrhyncha</taxon>
        <taxon>Aphidomorpha</taxon>
        <taxon>Aphidoidea</taxon>
        <taxon>Aphididae</taxon>
        <taxon>Sipha</taxon>
    </lineage>
</organism>
<accession>A0A2S2R0P6</accession>
<evidence type="ECO:0000256" key="1">
    <source>
        <dbReference type="ARBA" id="ARBA00004138"/>
    </source>
</evidence>
<comment type="similarity">
    <text evidence="6">Belongs to the CFAP144 family.</text>
</comment>